<feature type="active site" description="Charge relay system" evidence="2">
    <location>
        <position position="222"/>
    </location>
</feature>
<dbReference type="EMBL" id="AVBF01000040">
    <property type="protein sequence ID" value="KGP72011.1"/>
    <property type="molecule type" value="Genomic_DNA"/>
</dbReference>
<keyword evidence="1" id="KW-0378">Hydrolase</keyword>
<dbReference type="Proteomes" id="UP000030147">
    <property type="component" value="Unassembled WGS sequence"/>
</dbReference>
<organism evidence="4 5">
    <name type="scientific">Pontibacillus yanchengensis Y32</name>
    <dbReference type="NCBI Taxonomy" id="1385514"/>
    <lineage>
        <taxon>Bacteria</taxon>
        <taxon>Bacillati</taxon>
        <taxon>Bacillota</taxon>
        <taxon>Bacilli</taxon>
        <taxon>Bacillales</taxon>
        <taxon>Bacillaceae</taxon>
        <taxon>Pontibacillus</taxon>
    </lineage>
</organism>
<feature type="domain" description="Serine aminopeptidase S33" evidence="3">
    <location>
        <begin position="16"/>
        <end position="229"/>
    </location>
</feature>
<dbReference type="OrthoDB" id="9800213at2"/>
<dbReference type="InterPro" id="IPR022742">
    <property type="entry name" value="Hydrolase_4"/>
</dbReference>
<evidence type="ECO:0000313" key="4">
    <source>
        <dbReference type="EMBL" id="KGP72011.1"/>
    </source>
</evidence>
<dbReference type="eggNOG" id="COG1647">
    <property type="taxonomic scope" value="Bacteria"/>
</dbReference>
<dbReference type="PANTHER" id="PTHR43798">
    <property type="entry name" value="MONOACYLGLYCEROL LIPASE"/>
    <property type="match status" value="1"/>
</dbReference>
<dbReference type="Gene3D" id="3.40.50.1820">
    <property type="entry name" value="alpha/beta hydrolase"/>
    <property type="match status" value="1"/>
</dbReference>
<dbReference type="InterPro" id="IPR012354">
    <property type="entry name" value="Esterase_lipase"/>
</dbReference>
<dbReference type="PANTHER" id="PTHR43798:SF31">
    <property type="entry name" value="AB HYDROLASE SUPERFAMILY PROTEIN YCLE"/>
    <property type="match status" value="1"/>
</dbReference>
<dbReference type="InterPro" id="IPR050266">
    <property type="entry name" value="AB_hydrolase_sf"/>
</dbReference>
<evidence type="ECO:0000259" key="3">
    <source>
        <dbReference type="Pfam" id="PF12146"/>
    </source>
</evidence>
<evidence type="ECO:0000313" key="5">
    <source>
        <dbReference type="Proteomes" id="UP000030147"/>
    </source>
</evidence>
<gene>
    <name evidence="4" type="ORF">N782_14500</name>
</gene>
<name>A0A0A2TD41_9BACI</name>
<dbReference type="GO" id="GO:0016020">
    <property type="term" value="C:membrane"/>
    <property type="evidence" value="ECO:0007669"/>
    <property type="project" value="TreeGrafter"/>
</dbReference>
<accession>A0A0A2TD41</accession>
<dbReference type="InterPro" id="IPR029058">
    <property type="entry name" value="AB_hydrolase_fold"/>
</dbReference>
<dbReference type="AlphaFoldDB" id="A0A0A2TD41"/>
<feature type="active site" description="Nucleophile" evidence="2">
    <location>
        <position position="93"/>
    </location>
</feature>
<dbReference type="PIRSF" id="PIRSF017388">
    <property type="entry name" value="Esterase_lipase"/>
    <property type="match status" value="1"/>
</dbReference>
<reference evidence="4 5" key="1">
    <citation type="journal article" date="2015" name="Stand. Genomic Sci.">
        <title>High quality draft genome sequence of the moderately halophilic bacterium Pontibacillus yanchengensis Y32(T) and comparison among Pontibacillus genomes.</title>
        <authorList>
            <person name="Huang J."/>
            <person name="Qiao Z.X."/>
            <person name="Tang J.W."/>
            <person name="Wang G."/>
        </authorList>
    </citation>
    <scope>NUCLEOTIDE SEQUENCE [LARGE SCALE GENOMIC DNA]</scope>
    <source>
        <strain evidence="4 5">Y32</strain>
    </source>
</reference>
<feature type="active site" description="Charge relay system" evidence="2">
    <location>
        <position position="192"/>
    </location>
</feature>
<keyword evidence="5" id="KW-1185">Reference proteome</keyword>
<dbReference type="GO" id="GO:0052689">
    <property type="term" value="F:carboxylic ester hydrolase activity"/>
    <property type="evidence" value="ECO:0007669"/>
    <property type="project" value="InterPro"/>
</dbReference>
<evidence type="ECO:0000256" key="1">
    <source>
        <dbReference type="ARBA" id="ARBA00022801"/>
    </source>
</evidence>
<dbReference type="Pfam" id="PF12146">
    <property type="entry name" value="Hydrolase_4"/>
    <property type="match status" value="1"/>
</dbReference>
<dbReference type="ESTHER" id="9baci-a0a0a2td41">
    <property type="family name" value="CarbLipBact_1"/>
</dbReference>
<protein>
    <submittedName>
        <fullName evidence="4">Carboxylesterase</fullName>
    </submittedName>
</protein>
<proteinExistence type="predicted"/>
<evidence type="ECO:0000256" key="2">
    <source>
        <dbReference type="PIRSR" id="PIRSR017388-1"/>
    </source>
</evidence>
<dbReference type="STRING" id="1385514.N782_14500"/>
<comment type="caution">
    <text evidence="4">The sequence shown here is derived from an EMBL/GenBank/DDBJ whole genome shotgun (WGS) entry which is preliminary data.</text>
</comment>
<dbReference type="RefSeq" id="WP_036821213.1">
    <property type="nucleotide sequence ID" value="NZ_AVBF01000040.1"/>
</dbReference>
<dbReference type="SUPFAM" id="SSF53474">
    <property type="entry name" value="alpha/beta-Hydrolases"/>
    <property type="match status" value="1"/>
</dbReference>
<sequence>MKIKQPQPFTFEAGNRAVLLLHGFTGHSADVRMLGRYLQKQGYTCHAPIFSGHGQEPEEVVKYTPKDWWQDVQDAFQHLQDLGYEEIAVAGLSLGGALGLKLAYSKPVKAMIPMCAPVFYDNEEELKQGFRQFGKEYKQLEKKSEETIQQELDDILADSTETFTELGKLIKEVHDNVDMIYAPTFVVQAQKDKMINTDSATYIYNHVEADHKEIKWYEDSEHIITLDKEKEALHEDIYQFLESLDWSVE</sequence>